<gene>
    <name evidence="1" type="ORF">NCTC10418_01314</name>
</gene>
<dbReference type="EMBL" id="UFZQ01000001">
    <property type="protein sequence ID" value="STE83656.1"/>
    <property type="molecule type" value="Genomic_DNA"/>
</dbReference>
<dbReference type="Proteomes" id="UP000255460">
    <property type="component" value="Unassembled WGS sequence"/>
</dbReference>
<proteinExistence type="predicted"/>
<accession>A0A376KNE3</accession>
<dbReference type="AlphaFoldDB" id="A0A376KNE3"/>
<evidence type="ECO:0000313" key="1">
    <source>
        <dbReference type="EMBL" id="STE83656.1"/>
    </source>
</evidence>
<protein>
    <submittedName>
        <fullName evidence="1">Uncharacterized protein</fullName>
    </submittedName>
</protein>
<reference evidence="1 2" key="1">
    <citation type="submission" date="2018-06" db="EMBL/GenBank/DDBJ databases">
        <authorList>
            <consortium name="Pathogen Informatics"/>
            <person name="Doyle S."/>
        </authorList>
    </citation>
    <scope>NUCLEOTIDE SEQUENCE [LARGE SCALE GENOMIC DNA]</scope>
    <source>
        <strain evidence="1 2">NCTC10418</strain>
    </source>
</reference>
<evidence type="ECO:0000313" key="2">
    <source>
        <dbReference type="Proteomes" id="UP000255460"/>
    </source>
</evidence>
<organism evidence="1 2">
    <name type="scientific">Escherichia coli</name>
    <dbReference type="NCBI Taxonomy" id="562"/>
    <lineage>
        <taxon>Bacteria</taxon>
        <taxon>Pseudomonadati</taxon>
        <taxon>Pseudomonadota</taxon>
        <taxon>Gammaproteobacteria</taxon>
        <taxon>Enterobacterales</taxon>
        <taxon>Enterobacteriaceae</taxon>
        <taxon>Escherichia</taxon>
    </lineage>
</organism>
<name>A0A376KNE3_ECOLX</name>
<sequence length="146" mass="15715">MGYGKFLLRNVVFLTSIITSQHVNAGWYVGSRHPADVVTSSNVALSYINPETSVTIPAFNGGGMYFISANSVAGDATNPHFTWTYISMPYRVSLTPNSYIEFSGVGAGYSEVGVMGGAASIFSGKTKKLVMGEQRENLSMQQVQQV</sequence>